<keyword evidence="2" id="KW-1133">Transmembrane helix</keyword>
<dbReference type="Proteomes" id="UP000004931">
    <property type="component" value="Unassembled WGS sequence"/>
</dbReference>
<evidence type="ECO:0000313" key="3">
    <source>
        <dbReference type="EMBL" id="EAW31709.1"/>
    </source>
</evidence>
<dbReference type="OrthoDB" id="5706364at2"/>
<keyword evidence="2" id="KW-0812">Transmembrane</keyword>
<feature type="region of interest" description="Disordered" evidence="1">
    <location>
        <begin position="219"/>
        <end position="256"/>
    </location>
</feature>
<accession>A0YAX9</accession>
<evidence type="ECO:0000313" key="4">
    <source>
        <dbReference type="Proteomes" id="UP000004931"/>
    </source>
</evidence>
<feature type="transmembrane region" description="Helical" evidence="2">
    <location>
        <begin position="6"/>
        <end position="24"/>
    </location>
</feature>
<name>A0YAX9_9GAMM</name>
<dbReference type="AlphaFoldDB" id="A0YAX9"/>
<reference evidence="3 4" key="1">
    <citation type="journal article" date="2010" name="J. Bacteriol.">
        <title>Genome sequence of the oligotrophic marine Gammaproteobacterium HTCC2143, isolated from the Oregon Coast.</title>
        <authorList>
            <person name="Oh H.M."/>
            <person name="Kang I."/>
            <person name="Ferriera S."/>
            <person name="Giovannoni S.J."/>
            <person name="Cho J.C."/>
        </authorList>
    </citation>
    <scope>NUCLEOTIDE SEQUENCE [LARGE SCALE GENOMIC DNA]</scope>
    <source>
        <strain evidence="3 4">HTCC2143</strain>
    </source>
</reference>
<evidence type="ECO:0000256" key="1">
    <source>
        <dbReference type="SAM" id="MobiDB-lite"/>
    </source>
</evidence>
<keyword evidence="4" id="KW-1185">Reference proteome</keyword>
<dbReference type="EMBL" id="AAVT01000002">
    <property type="protein sequence ID" value="EAW31709.1"/>
    <property type="molecule type" value="Genomic_DNA"/>
</dbReference>
<gene>
    <name evidence="3" type="ORF">GP2143_04645</name>
</gene>
<proteinExistence type="predicted"/>
<protein>
    <submittedName>
        <fullName evidence="3">Uncharacterized protein</fullName>
    </submittedName>
</protein>
<dbReference type="eggNOG" id="ENOG5032DV0">
    <property type="taxonomic scope" value="Bacteria"/>
</dbReference>
<organism evidence="3 4">
    <name type="scientific">marine gamma proteobacterium HTCC2143</name>
    <dbReference type="NCBI Taxonomy" id="247633"/>
    <lineage>
        <taxon>Bacteria</taxon>
        <taxon>Pseudomonadati</taxon>
        <taxon>Pseudomonadota</taxon>
        <taxon>Gammaproteobacteria</taxon>
        <taxon>Cellvibrionales</taxon>
        <taxon>Spongiibacteraceae</taxon>
        <taxon>BD1-7 clade</taxon>
    </lineage>
</organism>
<comment type="caution">
    <text evidence="3">The sequence shown here is derived from an EMBL/GenBank/DDBJ whole genome shotgun (WGS) entry which is preliminary data.</text>
</comment>
<feature type="compositionally biased region" description="Basic and acidic residues" evidence="1">
    <location>
        <begin position="245"/>
        <end position="256"/>
    </location>
</feature>
<sequence length="256" mass="28940">MVTTLIVGSSLVVLIAVGVLIQTMDDRERENRQREAALNARASSFDYMLNGFPPGLVHPRLKGLVCHCLIDVSSQLNKIAPQNQNYRDNLATAQQQLTEFSGKTGKFVGISLSNKAQIKEVQKMFSSLHNFVAKLTASQRIKAEEANLYRKLIQRLLLQTTLDELIDPIAEALNQGNIALAIHYLQASKGKMEQENEHGFYNDRISRHKRQIEELMQQNPLLGPAARSNPDKTDQIRPRLSNTDDSWKKKSYDDQQ</sequence>
<keyword evidence="2" id="KW-0472">Membrane</keyword>
<evidence type="ECO:0000256" key="2">
    <source>
        <dbReference type="SAM" id="Phobius"/>
    </source>
</evidence>